<evidence type="ECO:0000313" key="3">
    <source>
        <dbReference type="EMBL" id="GHO47268.1"/>
    </source>
</evidence>
<feature type="domain" description="Leucine rich repeat variant" evidence="2">
    <location>
        <begin position="426"/>
        <end position="481"/>
    </location>
</feature>
<dbReference type="EMBL" id="BNJF01000003">
    <property type="protein sequence ID" value="GHO47268.1"/>
    <property type="molecule type" value="Genomic_DNA"/>
</dbReference>
<protein>
    <recommendedName>
        <fullName evidence="2">Leucine rich repeat variant domain-containing protein</fullName>
    </recommendedName>
</protein>
<evidence type="ECO:0000313" key="4">
    <source>
        <dbReference type="Proteomes" id="UP000612362"/>
    </source>
</evidence>
<comment type="caution">
    <text evidence="3">The sequence shown here is derived from an EMBL/GenBank/DDBJ whole genome shotgun (WGS) entry which is preliminary data.</text>
</comment>
<organism evidence="3 4">
    <name type="scientific">Ktedonospora formicarum</name>
    <dbReference type="NCBI Taxonomy" id="2778364"/>
    <lineage>
        <taxon>Bacteria</taxon>
        <taxon>Bacillati</taxon>
        <taxon>Chloroflexota</taxon>
        <taxon>Ktedonobacteria</taxon>
        <taxon>Ktedonobacterales</taxon>
        <taxon>Ktedonobacteraceae</taxon>
        <taxon>Ktedonospora</taxon>
    </lineage>
</organism>
<reference evidence="3" key="1">
    <citation type="submission" date="2020-10" db="EMBL/GenBank/DDBJ databases">
        <title>Taxonomic study of unclassified bacteria belonging to the class Ktedonobacteria.</title>
        <authorList>
            <person name="Yabe S."/>
            <person name="Wang C.M."/>
            <person name="Zheng Y."/>
            <person name="Sakai Y."/>
            <person name="Cavaletti L."/>
            <person name="Monciardini P."/>
            <person name="Donadio S."/>
        </authorList>
    </citation>
    <scope>NUCLEOTIDE SEQUENCE</scope>
    <source>
        <strain evidence="3">SOSP1-1</strain>
    </source>
</reference>
<feature type="domain" description="Leucine rich repeat variant" evidence="2">
    <location>
        <begin position="11"/>
        <end position="65"/>
    </location>
</feature>
<gene>
    <name evidence="3" type="ORF">KSX_54310</name>
</gene>
<proteinExistence type="predicted"/>
<feature type="compositionally biased region" description="Basic and acidic residues" evidence="1">
    <location>
        <begin position="1"/>
        <end position="13"/>
    </location>
</feature>
<dbReference type="RefSeq" id="WP_220196592.1">
    <property type="nucleotide sequence ID" value="NZ_BNJF01000003.1"/>
</dbReference>
<evidence type="ECO:0000259" key="2">
    <source>
        <dbReference type="Pfam" id="PF25591"/>
    </source>
</evidence>
<dbReference type="AlphaFoldDB" id="A0A8J3I7K3"/>
<dbReference type="InterPro" id="IPR011989">
    <property type="entry name" value="ARM-like"/>
</dbReference>
<name>A0A8J3I7K3_9CHLR</name>
<dbReference type="SUPFAM" id="SSF48371">
    <property type="entry name" value="ARM repeat"/>
    <property type="match status" value="1"/>
</dbReference>
<keyword evidence="4" id="KW-1185">Reference proteome</keyword>
<dbReference type="Gene3D" id="1.25.10.10">
    <property type="entry name" value="Leucine-rich Repeat Variant"/>
    <property type="match status" value="2"/>
</dbReference>
<dbReference type="Proteomes" id="UP000612362">
    <property type="component" value="Unassembled WGS sequence"/>
</dbReference>
<feature type="region of interest" description="Disordered" evidence="1">
    <location>
        <begin position="632"/>
        <end position="651"/>
    </location>
</feature>
<dbReference type="Pfam" id="PF25591">
    <property type="entry name" value="LRV_2"/>
    <property type="match status" value="2"/>
</dbReference>
<dbReference type="InterPro" id="IPR016024">
    <property type="entry name" value="ARM-type_fold"/>
</dbReference>
<sequence>MDNEGRLHPHVSEATDPNTASRRLAELAHERGLQSIVASNPSTPPATLKQLGRAKDPLIRRAVTQNPNTPLPLLLDLAQQFPREFLDNPVIPLLTLTQPNFMKAAPRETWKRLLLFEDLPSYWLQLLTQENIVGIRYGDEIKVTAKSHVALAGEATGAWRHQALGALGEYHHYRSYTQINIHLFALFSLAFPDEVTKLDWSNDYLRRHISKDPQILALPDQELSEIVLSFFARSQDDTLQGKAARHRRTPPGRLTTLARHENPAIRRGVASNPRVPHTLLQQLASDSDDSVRRAAAFHPHLTPDELEIIALDSAAPVRAAIASRPQLNAATFAFLAADTEVLVRAALACNAHASLEVLTVLAHDTEIEVQAAAASNPRISRALMTELQKQSSKVIHAALAGNAQTPPHILAQIATDLYPHSTMYRRLAANPRTPLSLLETLLQHNDRHVWAAIARNPNATPALLTRLAQVSDDDVRSAVAGNKHTPIAVVRELAHQSQRAVWYALAANPHTPLDIIERIIATDDMELWRRVASHPTLMRAHRRPFRDLFIKELQKHLETSSLPRNFYEILLRLARRSSTLQGALLEALVPTASVNSSHWPERYRTALQEQASDTELAALTHDGNRFVRAAARTTLAKRRPKRTGSRKEPHA</sequence>
<accession>A0A8J3I7K3</accession>
<evidence type="ECO:0000256" key="1">
    <source>
        <dbReference type="SAM" id="MobiDB-lite"/>
    </source>
</evidence>
<feature type="region of interest" description="Disordered" evidence="1">
    <location>
        <begin position="1"/>
        <end position="20"/>
    </location>
</feature>
<feature type="compositionally biased region" description="Basic residues" evidence="1">
    <location>
        <begin position="635"/>
        <end position="644"/>
    </location>
</feature>
<dbReference type="InterPro" id="IPR057893">
    <property type="entry name" value="LRV_2"/>
</dbReference>